<evidence type="ECO:0000313" key="2">
    <source>
        <dbReference type="EMBL" id="CAB9526664.1"/>
    </source>
</evidence>
<dbReference type="AlphaFoldDB" id="A0A9N8EX50"/>
<organism evidence="2 3">
    <name type="scientific">Seminavis robusta</name>
    <dbReference type="NCBI Taxonomy" id="568900"/>
    <lineage>
        <taxon>Eukaryota</taxon>
        <taxon>Sar</taxon>
        <taxon>Stramenopiles</taxon>
        <taxon>Ochrophyta</taxon>
        <taxon>Bacillariophyta</taxon>
        <taxon>Bacillariophyceae</taxon>
        <taxon>Bacillariophycidae</taxon>
        <taxon>Naviculales</taxon>
        <taxon>Naviculaceae</taxon>
        <taxon>Seminavis</taxon>
    </lineage>
</organism>
<protein>
    <submittedName>
        <fullName evidence="2">Uncharacterized protein</fullName>
    </submittedName>
</protein>
<dbReference type="EMBL" id="CAICTM010001863">
    <property type="protein sequence ID" value="CAB9526664.1"/>
    <property type="molecule type" value="Genomic_DNA"/>
</dbReference>
<evidence type="ECO:0000313" key="3">
    <source>
        <dbReference type="Proteomes" id="UP001153069"/>
    </source>
</evidence>
<dbReference type="Proteomes" id="UP001153069">
    <property type="component" value="Unassembled WGS sequence"/>
</dbReference>
<evidence type="ECO:0000256" key="1">
    <source>
        <dbReference type="SAM" id="MobiDB-lite"/>
    </source>
</evidence>
<sequence length="117" mass="12954">MARFSFSKMMADPASVDLKDSSDSDCFSFVNDDSNEMRPSTPTSTRRQKRVSRAFKTSTPSPTSRRASSIETLDDLEEFAKVLKKADPDVIGRAILKETKKSKAVRASTTLKRTVTG</sequence>
<accession>A0A9N8EX50</accession>
<feature type="region of interest" description="Disordered" evidence="1">
    <location>
        <begin position="1"/>
        <end position="70"/>
    </location>
</feature>
<feature type="compositionally biased region" description="Low complexity" evidence="1">
    <location>
        <begin position="57"/>
        <end position="69"/>
    </location>
</feature>
<keyword evidence="3" id="KW-1185">Reference proteome</keyword>
<proteinExistence type="predicted"/>
<comment type="caution">
    <text evidence="2">The sequence shown here is derived from an EMBL/GenBank/DDBJ whole genome shotgun (WGS) entry which is preliminary data.</text>
</comment>
<gene>
    <name evidence="2" type="ORF">SEMRO_1865_G302460.1</name>
</gene>
<name>A0A9N8EX50_9STRA</name>
<reference evidence="2" key="1">
    <citation type="submission" date="2020-06" db="EMBL/GenBank/DDBJ databases">
        <authorList>
            <consortium name="Plant Systems Biology data submission"/>
        </authorList>
    </citation>
    <scope>NUCLEOTIDE SEQUENCE</scope>
    <source>
        <strain evidence="2">D6</strain>
    </source>
</reference>